<evidence type="ECO:0008006" key="3">
    <source>
        <dbReference type="Google" id="ProtNLM"/>
    </source>
</evidence>
<dbReference type="EMBL" id="BMHA01000002">
    <property type="protein sequence ID" value="GGI04224.1"/>
    <property type="molecule type" value="Genomic_DNA"/>
</dbReference>
<sequence>MIPIPTARHLRDAGLSWTPADGDRFVLPDRGMDDDVFTISEMVVEVRSSPAGRLIAFNGTTEWALDAVEQAEAIWVPRESQLREALGEAMLSLVRAEDGWRCTVRVGRQLLEVAAPTAEEAYADALLRVLDG</sequence>
<protein>
    <recommendedName>
        <fullName evidence="3">Pilus assembly protein CpaE</fullName>
    </recommendedName>
</protein>
<name>A0A8J3A637_9ACTN</name>
<proteinExistence type="predicted"/>
<comment type="caution">
    <text evidence="1">The sequence shown here is derived from an EMBL/GenBank/DDBJ whole genome shotgun (WGS) entry which is preliminary data.</text>
</comment>
<dbReference type="RefSeq" id="WP_130650724.1">
    <property type="nucleotide sequence ID" value="NZ_BMHA01000002.1"/>
</dbReference>
<dbReference type="AlphaFoldDB" id="A0A8J3A637"/>
<reference evidence="1" key="1">
    <citation type="journal article" date="2014" name="Int. J. Syst. Evol. Microbiol.">
        <title>Complete genome sequence of Corynebacterium casei LMG S-19264T (=DSM 44701T), isolated from a smear-ripened cheese.</title>
        <authorList>
            <consortium name="US DOE Joint Genome Institute (JGI-PGF)"/>
            <person name="Walter F."/>
            <person name="Albersmeier A."/>
            <person name="Kalinowski J."/>
            <person name="Ruckert C."/>
        </authorList>
    </citation>
    <scope>NUCLEOTIDE SEQUENCE</scope>
    <source>
        <strain evidence="1">CGMCC 1.14988</strain>
    </source>
</reference>
<keyword evidence="2" id="KW-1185">Reference proteome</keyword>
<dbReference type="Proteomes" id="UP000650511">
    <property type="component" value="Unassembled WGS sequence"/>
</dbReference>
<gene>
    <name evidence="1" type="ORF">GCM10011354_08040</name>
</gene>
<accession>A0A8J3A637</accession>
<organism evidence="1 2">
    <name type="scientific">Egicoccus halophilus</name>
    <dbReference type="NCBI Taxonomy" id="1670830"/>
    <lineage>
        <taxon>Bacteria</taxon>
        <taxon>Bacillati</taxon>
        <taxon>Actinomycetota</taxon>
        <taxon>Nitriliruptoria</taxon>
        <taxon>Egicoccales</taxon>
        <taxon>Egicoccaceae</taxon>
        <taxon>Egicoccus</taxon>
    </lineage>
</organism>
<dbReference type="OrthoDB" id="3295834at2"/>
<evidence type="ECO:0000313" key="1">
    <source>
        <dbReference type="EMBL" id="GGI04224.1"/>
    </source>
</evidence>
<reference evidence="1" key="2">
    <citation type="submission" date="2020-09" db="EMBL/GenBank/DDBJ databases">
        <authorList>
            <person name="Sun Q."/>
            <person name="Zhou Y."/>
        </authorList>
    </citation>
    <scope>NUCLEOTIDE SEQUENCE</scope>
    <source>
        <strain evidence="1">CGMCC 1.14988</strain>
    </source>
</reference>
<evidence type="ECO:0000313" key="2">
    <source>
        <dbReference type="Proteomes" id="UP000650511"/>
    </source>
</evidence>